<dbReference type="EMBL" id="MEZT01000009">
    <property type="protein sequence ID" value="OGD56961.1"/>
    <property type="molecule type" value="Genomic_DNA"/>
</dbReference>
<evidence type="ECO:0000256" key="6">
    <source>
        <dbReference type="ARBA" id="ARBA00023134"/>
    </source>
</evidence>
<evidence type="ECO:0000256" key="1">
    <source>
        <dbReference type="ARBA" id="ARBA00008071"/>
    </source>
</evidence>
<feature type="binding site" evidence="11">
    <location>
        <begin position="330"/>
        <end position="331"/>
    </location>
    <ligand>
        <name>GMP</name>
        <dbReference type="ChEBI" id="CHEBI:58115"/>
    </ligand>
</feature>
<feature type="binding site" evidence="12">
    <location>
        <position position="94"/>
    </location>
    <ligand>
        <name>Mn(2+)</name>
        <dbReference type="ChEBI" id="CHEBI:29035"/>
        <label>1</label>
    </ligand>
</feature>
<dbReference type="GO" id="GO:0005525">
    <property type="term" value="F:GTP binding"/>
    <property type="evidence" value="ECO:0007669"/>
    <property type="project" value="UniProtKB-KW"/>
</dbReference>
<gene>
    <name evidence="13" type="primary">rtcB</name>
    <name evidence="14" type="ORF">A2V71_03205</name>
</gene>
<dbReference type="InterPro" id="IPR036025">
    <property type="entry name" value="RtcB-like_sf"/>
</dbReference>
<feature type="binding site" evidence="11">
    <location>
        <begin position="375"/>
        <end position="378"/>
    </location>
    <ligand>
        <name>GMP</name>
        <dbReference type="ChEBI" id="CHEBI:58115"/>
    </ligand>
</feature>
<dbReference type="Pfam" id="PF01139">
    <property type="entry name" value="RtcB"/>
    <property type="match status" value="1"/>
</dbReference>
<keyword evidence="7 12" id="KW-0464">Manganese</keyword>
<comment type="subunit">
    <text evidence="13">Monomer.</text>
</comment>
<feature type="binding site" evidence="11">
    <location>
        <begin position="400"/>
        <end position="403"/>
    </location>
    <ligand>
        <name>GMP</name>
        <dbReference type="ChEBI" id="CHEBI:58115"/>
    </ligand>
</feature>
<dbReference type="GO" id="GO:0046872">
    <property type="term" value="F:metal ion binding"/>
    <property type="evidence" value="ECO:0007669"/>
    <property type="project" value="UniProtKB-UniRule"/>
</dbReference>
<evidence type="ECO:0000256" key="12">
    <source>
        <dbReference type="PIRSR" id="PIRSR601233-3"/>
    </source>
</evidence>
<dbReference type="Gene3D" id="3.90.1860.10">
    <property type="entry name" value="tRNA-splicing ligase RtcB"/>
    <property type="match status" value="1"/>
</dbReference>
<comment type="caution">
    <text evidence="14">The sequence shown here is derived from an EMBL/GenBank/DDBJ whole genome shotgun (WGS) entry which is preliminary data.</text>
</comment>
<evidence type="ECO:0000256" key="3">
    <source>
        <dbReference type="ARBA" id="ARBA00022723"/>
    </source>
</evidence>
<feature type="binding site" evidence="11">
    <location>
        <begin position="204"/>
        <end position="208"/>
    </location>
    <ligand>
        <name>GMP</name>
        <dbReference type="ChEBI" id="CHEBI:58115"/>
    </ligand>
</feature>
<feature type="binding site" evidence="11">
    <location>
        <position position="382"/>
    </location>
    <ligand>
        <name>GMP</name>
        <dbReference type="ChEBI" id="CHEBI:58115"/>
    </ligand>
</feature>
<feature type="binding site" evidence="12">
    <location>
        <position position="205"/>
    </location>
    <ligand>
        <name>Mn(2+)</name>
        <dbReference type="ChEBI" id="CHEBI:29035"/>
        <label>1</label>
    </ligand>
</feature>
<accession>A0A1F5DPL9</accession>
<sequence>MQRDLKQIGPNHYRLKKTGRMLANVDLFLNKKLLEGVYQDRSIEQLINASELSGVISPVVGLPDIHEGYGLPIGGVMAQDSKNGVISAGAVGYDINCGVRLLRTNIKYEPKNIDTPFLRRLMNAIEKRIPTGIGTVGFHQDIDISLEEITKNGIRVLIDKGHGFPEDLESVEENGCLSGTDLSKVSEVAIRRGSKQLATLGGGNHFIEIQEISEIFDENLAKVFGLEKGNLSLMIHSGSRGFGHQICGDYINILMKGAERDKIYIPTRAIAAAKISSLEGRAYYSAMACAVNFAFSNRQMMAMDVRDAFSEVFGKSARELGMLTVYDVAHNIAKFEEYNGRKILIHRKGATRAFPAGHAMLSEKYKSTGHPAIVPGSMGTPSYVMVGTEKARESFYSINHGSGRAMSRKEASRKITEQEFKKAMDTILYNSRNWRLLIDEAPLAYKNIADVVDTLVEAGLAKKIAKMRPLAVIKGAGVEG</sequence>
<comment type="similarity">
    <text evidence="1 13">Belongs to the RtcB family.</text>
</comment>
<dbReference type="SUPFAM" id="SSF103365">
    <property type="entry name" value="Hypothetical protein PH1602"/>
    <property type="match status" value="1"/>
</dbReference>
<evidence type="ECO:0000256" key="5">
    <source>
        <dbReference type="ARBA" id="ARBA00022800"/>
    </source>
</evidence>
<comment type="catalytic activity">
    <reaction evidence="9">
        <text>a 3'-end 2',3'-cyclophospho-ribonucleotide-RNA + a 5'-end dephospho-ribonucleoside-RNA + GTP + H2O = a ribonucleotidyl-ribonucleotide-RNA + GMP + diphosphate + H(+)</text>
        <dbReference type="Rhea" id="RHEA:68080"/>
        <dbReference type="Rhea" id="RHEA-COMP:10464"/>
        <dbReference type="Rhea" id="RHEA-COMP:13936"/>
        <dbReference type="Rhea" id="RHEA-COMP:17355"/>
        <dbReference type="ChEBI" id="CHEBI:15377"/>
        <dbReference type="ChEBI" id="CHEBI:15378"/>
        <dbReference type="ChEBI" id="CHEBI:33019"/>
        <dbReference type="ChEBI" id="CHEBI:37565"/>
        <dbReference type="ChEBI" id="CHEBI:58115"/>
        <dbReference type="ChEBI" id="CHEBI:83064"/>
        <dbReference type="ChEBI" id="CHEBI:138284"/>
        <dbReference type="ChEBI" id="CHEBI:173118"/>
        <dbReference type="EC" id="6.5.1.8"/>
    </reaction>
</comment>
<dbReference type="GO" id="GO:0006396">
    <property type="term" value="P:RNA processing"/>
    <property type="evidence" value="ECO:0007669"/>
    <property type="project" value="InterPro"/>
</dbReference>
<keyword evidence="3 12" id="KW-0479">Metal-binding</keyword>
<keyword evidence="2 13" id="KW-0436">Ligase</keyword>
<keyword evidence="4 11" id="KW-0547">Nucleotide-binding</keyword>
<dbReference type="PANTHER" id="PTHR11118:SF1">
    <property type="entry name" value="RNA-SPLICING LIGASE RTCB HOMOLOG"/>
    <property type="match status" value="1"/>
</dbReference>
<feature type="binding site" evidence="11">
    <location>
        <position position="474"/>
    </location>
    <ligand>
        <name>GMP</name>
        <dbReference type="ChEBI" id="CHEBI:58115"/>
    </ligand>
</feature>
<evidence type="ECO:0000256" key="13">
    <source>
        <dbReference type="RuleBase" id="RU371113"/>
    </source>
</evidence>
<dbReference type="Proteomes" id="UP000178764">
    <property type="component" value="Unassembled WGS sequence"/>
</dbReference>
<dbReference type="InterPro" id="IPR001233">
    <property type="entry name" value="RtcB"/>
</dbReference>
<comment type="cofactor">
    <cofactor evidence="12 13">
        <name>Mn(2+)</name>
        <dbReference type="ChEBI" id="CHEBI:29035"/>
    </cofactor>
    <text evidence="12 13">Binds 2 manganese ions per subunit.</text>
</comment>
<protein>
    <recommendedName>
        <fullName evidence="13">tRNA-splicing ligase RtcB</fullName>
        <ecNumber evidence="13">6.5.1.-</ecNumber>
    </recommendedName>
</protein>
<evidence type="ECO:0000256" key="2">
    <source>
        <dbReference type="ARBA" id="ARBA00022598"/>
    </source>
</evidence>
<comment type="catalytic activity">
    <reaction evidence="8">
        <text>a 3'-end 3'-phospho-ribonucleotide-RNA + a 5'-end dephospho-ribonucleoside-RNA + GTP = a ribonucleotidyl-ribonucleotide-RNA + GMP + diphosphate</text>
        <dbReference type="Rhea" id="RHEA:68076"/>
        <dbReference type="Rhea" id="RHEA-COMP:10463"/>
        <dbReference type="Rhea" id="RHEA-COMP:13936"/>
        <dbReference type="Rhea" id="RHEA-COMP:17355"/>
        <dbReference type="ChEBI" id="CHEBI:33019"/>
        <dbReference type="ChEBI" id="CHEBI:37565"/>
        <dbReference type="ChEBI" id="CHEBI:58115"/>
        <dbReference type="ChEBI" id="CHEBI:83062"/>
        <dbReference type="ChEBI" id="CHEBI:138284"/>
        <dbReference type="ChEBI" id="CHEBI:173118"/>
        <dbReference type="EC" id="6.5.1.8"/>
    </reaction>
</comment>
<dbReference type="FunFam" id="3.90.1860.10:FF:000001">
    <property type="entry name" value="tRNA-splicing ligase RtcB homolog"/>
    <property type="match status" value="1"/>
</dbReference>
<dbReference type="GO" id="GO:0003972">
    <property type="term" value="F:RNA ligase (ATP) activity"/>
    <property type="evidence" value="ECO:0007669"/>
    <property type="project" value="TreeGrafter"/>
</dbReference>
<dbReference type="PANTHER" id="PTHR11118">
    <property type="entry name" value="RNA-SPLICING LIGASE RTCB HOMOLOG"/>
    <property type="match status" value="1"/>
</dbReference>
<dbReference type="GO" id="GO:0170057">
    <property type="term" value="F:RNA ligase (GTP) activity"/>
    <property type="evidence" value="ECO:0007669"/>
    <property type="project" value="UniProtKB-EC"/>
</dbReference>
<evidence type="ECO:0000256" key="11">
    <source>
        <dbReference type="PIRSR" id="PIRSR601233-2"/>
    </source>
</evidence>
<dbReference type="EC" id="6.5.1.-" evidence="13"/>
<evidence type="ECO:0000256" key="9">
    <source>
        <dbReference type="ARBA" id="ARBA00049514"/>
    </source>
</evidence>
<proteinExistence type="inferred from homology"/>
<evidence type="ECO:0000313" key="14">
    <source>
        <dbReference type="EMBL" id="OGD56961.1"/>
    </source>
</evidence>
<evidence type="ECO:0000256" key="7">
    <source>
        <dbReference type="ARBA" id="ARBA00023211"/>
    </source>
</evidence>
<evidence type="ECO:0000256" key="8">
    <source>
        <dbReference type="ARBA" id="ARBA00047746"/>
    </source>
</evidence>
<organism evidence="14 15">
    <name type="scientific">Candidatus Berkelbacteria bacterium RBG_13_40_8</name>
    <dbReference type="NCBI Taxonomy" id="1797467"/>
    <lineage>
        <taxon>Bacteria</taxon>
        <taxon>Candidatus Berkelbacteria</taxon>
    </lineage>
</organism>
<keyword evidence="5" id="KW-0692">RNA repair</keyword>
<name>A0A1F5DPL9_9BACT</name>
<dbReference type="GO" id="GO:0042245">
    <property type="term" value="P:RNA repair"/>
    <property type="evidence" value="ECO:0007669"/>
    <property type="project" value="UniProtKB-KW"/>
</dbReference>
<feature type="binding site" evidence="12">
    <location>
        <position position="330"/>
    </location>
    <ligand>
        <name>Mn(2+)</name>
        <dbReference type="ChEBI" id="CHEBI:29035"/>
        <label>2</label>
    </ligand>
</feature>
<dbReference type="AlphaFoldDB" id="A0A1F5DPL9"/>
<evidence type="ECO:0000313" key="15">
    <source>
        <dbReference type="Proteomes" id="UP000178764"/>
    </source>
</evidence>
<keyword evidence="6 11" id="KW-0342">GTP-binding</keyword>
<reference evidence="14 15" key="1">
    <citation type="journal article" date="2016" name="Nat. Commun.">
        <title>Thousands of microbial genomes shed light on interconnected biogeochemical processes in an aquifer system.</title>
        <authorList>
            <person name="Anantharaman K."/>
            <person name="Brown C.T."/>
            <person name="Hug L.A."/>
            <person name="Sharon I."/>
            <person name="Castelle C.J."/>
            <person name="Probst A.J."/>
            <person name="Thomas B.C."/>
            <person name="Singh A."/>
            <person name="Wilkins M.J."/>
            <person name="Karaoz U."/>
            <person name="Brodie E.L."/>
            <person name="Williams K.H."/>
            <person name="Hubbard S.S."/>
            <person name="Banfield J.F."/>
        </authorList>
    </citation>
    <scope>NUCLEOTIDE SEQUENCE [LARGE SCALE GENOMIC DNA]</scope>
</reference>
<feature type="active site" description="GMP-histidine intermediate" evidence="10">
    <location>
        <position position="400"/>
    </location>
</feature>
<evidence type="ECO:0000256" key="4">
    <source>
        <dbReference type="ARBA" id="ARBA00022741"/>
    </source>
</evidence>
<feature type="binding site" evidence="12">
    <location>
        <position position="236"/>
    </location>
    <ligand>
        <name>Mn(2+)</name>
        <dbReference type="ChEBI" id="CHEBI:29035"/>
        <label>2</label>
    </ligand>
</feature>
<evidence type="ECO:0000256" key="10">
    <source>
        <dbReference type="PIRSR" id="PIRSR601233-1"/>
    </source>
</evidence>